<evidence type="ECO:0000256" key="1">
    <source>
        <dbReference type="SAM" id="MobiDB-lite"/>
    </source>
</evidence>
<accession>L0JAA9</accession>
<dbReference type="Proteomes" id="UP000010862">
    <property type="component" value="Chromosome 1"/>
</dbReference>
<evidence type="ECO:0000313" key="2">
    <source>
        <dbReference type="EMBL" id="AGB28465.1"/>
    </source>
</evidence>
<organism evidence="2 3">
    <name type="scientific">Prevotella dentalis (strain ATCC 49559 / DSM 3688 / JCM 13448 / NCTC 12043 / ES 2772)</name>
    <name type="common">Mitsuokella dentalis</name>
    <dbReference type="NCBI Taxonomy" id="908937"/>
    <lineage>
        <taxon>Bacteria</taxon>
        <taxon>Pseudomonadati</taxon>
        <taxon>Bacteroidota</taxon>
        <taxon>Bacteroidia</taxon>
        <taxon>Bacteroidales</taxon>
        <taxon>Prevotellaceae</taxon>
        <taxon>Prevotella</taxon>
    </lineage>
</organism>
<dbReference type="AlphaFoldDB" id="L0JAA9"/>
<reference evidence="3" key="1">
    <citation type="submission" date="2012-02" db="EMBL/GenBank/DDBJ databases">
        <title>Complete sequence of chromosome 1 of Prevotella dentalis DSM 3688.</title>
        <authorList>
            <person name="Lucas S."/>
            <person name="Copeland A."/>
            <person name="Lapidus A."/>
            <person name="Glavina del Rio T."/>
            <person name="Dalin E."/>
            <person name="Tice H."/>
            <person name="Bruce D."/>
            <person name="Goodwin L."/>
            <person name="Pitluck S."/>
            <person name="Peters L."/>
            <person name="Mikhailova N."/>
            <person name="Chertkov O."/>
            <person name="Kyrpides N."/>
            <person name="Mavromatis K."/>
            <person name="Ivanova N."/>
            <person name="Brettin T."/>
            <person name="Detter J.C."/>
            <person name="Han C."/>
            <person name="Larimer F."/>
            <person name="Land M."/>
            <person name="Hauser L."/>
            <person name="Markowitz V."/>
            <person name="Cheng J.-F."/>
            <person name="Hugenholtz P."/>
            <person name="Woyke T."/>
            <person name="Wu D."/>
            <person name="Gronow S."/>
            <person name="Wellnitz S."/>
            <person name="Brambilla E."/>
            <person name="Klenk H.-P."/>
            <person name="Eisen J.A."/>
        </authorList>
    </citation>
    <scope>NUCLEOTIDE SEQUENCE [LARGE SCALE GENOMIC DNA]</scope>
    <source>
        <strain evidence="3">ATCC 49559 / DSM 3688 / JCM 13448 / NCTC 12043 / ES 2772</strain>
    </source>
</reference>
<dbReference type="EMBL" id="CP003368">
    <property type="protein sequence ID" value="AGB28465.1"/>
    <property type="molecule type" value="Genomic_DNA"/>
</dbReference>
<gene>
    <name evidence="2" type="ordered locus">Prede_1137</name>
</gene>
<feature type="region of interest" description="Disordered" evidence="1">
    <location>
        <begin position="1"/>
        <end position="41"/>
    </location>
</feature>
<dbReference type="KEGG" id="pdt:Prede_1137"/>
<sequence length="41" mass="4287">MVSAHLCMAPGRHSAHGRKPPRGVTDGAKQGDMGEGMVRLS</sequence>
<proteinExistence type="predicted"/>
<evidence type="ECO:0000313" key="3">
    <source>
        <dbReference type="Proteomes" id="UP000010862"/>
    </source>
</evidence>
<keyword evidence="3" id="KW-1185">Reference proteome</keyword>
<name>L0JAA9_PREDD</name>
<protein>
    <submittedName>
        <fullName evidence="2">Uncharacterized protein</fullName>
    </submittedName>
</protein>
<dbReference type="HOGENOM" id="CLU_3274467_0_0_10"/>